<evidence type="ECO:0000256" key="1">
    <source>
        <dbReference type="ARBA" id="ARBA00023015"/>
    </source>
</evidence>
<dbReference type="Gene3D" id="1.10.260.40">
    <property type="entry name" value="lambda repressor-like DNA-binding domains"/>
    <property type="match status" value="1"/>
</dbReference>
<dbReference type="SUPFAM" id="SSF47413">
    <property type="entry name" value="lambda repressor-like DNA-binding domains"/>
    <property type="match status" value="1"/>
</dbReference>
<dbReference type="CDD" id="cd01392">
    <property type="entry name" value="HTH_LacI"/>
    <property type="match status" value="1"/>
</dbReference>
<dbReference type="InterPro" id="IPR046335">
    <property type="entry name" value="LacI/GalR-like_sensor"/>
</dbReference>
<comment type="caution">
    <text evidence="5">The sequence shown here is derived from an EMBL/GenBank/DDBJ whole genome shotgun (WGS) entry which is preliminary data.</text>
</comment>
<reference evidence="5" key="1">
    <citation type="submission" date="2023-06" db="EMBL/GenBank/DDBJ databases">
        <title>Sysu t00192.</title>
        <authorList>
            <person name="Gao L."/>
            <person name="Fang B.-Z."/>
            <person name="Li W.-J."/>
        </authorList>
    </citation>
    <scope>NUCLEOTIDE SEQUENCE</scope>
    <source>
        <strain evidence="5">SYSU T00192</strain>
    </source>
</reference>
<evidence type="ECO:0000313" key="5">
    <source>
        <dbReference type="EMBL" id="MDN4476868.1"/>
    </source>
</evidence>
<evidence type="ECO:0000256" key="3">
    <source>
        <dbReference type="ARBA" id="ARBA00023163"/>
    </source>
</evidence>
<dbReference type="Pfam" id="PF00356">
    <property type="entry name" value="LacI"/>
    <property type="match status" value="1"/>
</dbReference>
<dbReference type="InterPro" id="IPR000843">
    <property type="entry name" value="HTH_LacI"/>
</dbReference>
<evidence type="ECO:0000256" key="2">
    <source>
        <dbReference type="ARBA" id="ARBA00023125"/>
    </source>
</evidence>
<dbReference type="SUPFAM" id="SSF53822">
    <property type="entry name" value="Periplasmic binding protein-like I"/>
    <property type="match status" value="1"/>
</dbReference>
<dbReference type="RefSeq" id="WP_301135682.1">
    <property type="nucleotide sequence ID" value="NZ_JAUHPW010000012.1"/>
</dbReference>
<dbReference type="PROSITE" id="PS50932">
    <property type="entry name" value="HTH_LACI_2"/>
    <property type="match status" value="1"/>
</dbReference>
<dbReference type="PANTHER" id="PTHR30146">
    <property type="entry name" value="LACI-RELATED TRANSCRIPTIONAL REPRESSOR"/>
    <property type="match status" value="1"/>
</dbReference>
<organism evidence="5 6">
    <name type="scientific">Demequina litoralis</name>
    <dbReference type="NCBI Taxonomy" id="3051660"/>
    <lineage>
        <taxon>Bacteria</taxon>
        <taxon>Bacillati</taxon>
        <taxon>Actinomycetota</taxon>
        <taxon>Actinomycetes</taxon>
        <taxon>Micrococcales</taxon>
        <taxon>Demequinaceae</taxon>
        <taxon>Demequina</taxon>
    </lineage>
</organism>
<feature type="domain" description="HTH lacI-type" evidence="4">
    <location>
        <begin position="3"/>
        <end position="56"/>
    </location>
</feature>
<dbReference type="Proteomes" id="UP001172728">
    <property type="component" value="Unassembled WGS sequence"/>
</dbReference>
<keyword evidence="2 5" id="KW-0238">DNA-binding</keyword>
<protein>
    <submittedName>
        <fullName evidence="5">LacI family DNA-binding transcriptional regulator</fullName>
    </submittedName>
</protein>
<dbReference type="GO" id="GO:0003677">
    <property type="term" value="F:DNA binding"/>
    <property type="evidence" value="ECO:0007669"/>
    <property type="project" value="UniProtKB-KW"/>
</dbReference>
<dbReference type="CDD" id="cd06267">
    <property type="entry name" value="PBP1_LacI_sugar_binding-like"/>
    <property type="match status" value="1"/>
</dbReference>
<keyword evidence="3" id="KW-0804">Transcription</keyword>
<gene>
    <name evidence="5" type="ORF">QQX09_13500</name>
</gene>
<dbReference type="SMART" id="SM00354">
    <property type="entry name" value="HTH_LACI"/>
    <property type="match status" value="1"/>
</dbReference>
<dbReference type="InterPro" id="IPR028082">
    <property type="entry name" value="Peripla_BP_I"/>
</dbReference>
<dbReference type="EMBL" id="JAUHPW010000012">
    <property type="protein sequence ID" value="MDN4476868.1"/>
    <property type="molecule type" value="Genomic_DNA"/>
</dbReference>
<accession>A0ABT8GCK4</accession>
<dbReference type="Gene3D" id="3.40.50.2300">
    <property type="match status" value="2"/>
</dbReference>
<name>A0ABT8GCK4_9MICO</name>
<sequence>MSATITDVARAAGVSPSTVSRALGGGPVNDATRATIVRVAEELGYRPNRAARELITGRTGTIGLLVPDLGNPYFSEIIKGASSRARAGALPIFVSDTDEDVAREREAIASLRATTDGLLLVSPRGSDEELAALAAGGPTVVVNREVPGLPAVISDAASGIAQALQHLGALGHTRVAYVTGPHGSWSDHRRREGLASATGLGIEIVHVPAATPTFHSGVLAADLVLTTGATAVIAFNDLIAIGVLDRLAARGVRVPHDLSVVGHDDIAMASMCSPHLTTIAVPKERMGSMAADMLLRTLDRRGASDDRDPSVLLPSTLIVRDSTGEVKA</sequence>
<proteinExistence type="predicted"/>
<keyword evidence="1" id="KW-0805">Transcription regulation</keyword>
<dbReference type="InterPro" id="IPR010982">
    <property type="entry name" value="Lambda_DNA-bd_dom_sf"/>
</dbReference>
<evidence type="ECO:0000313" key="6">
    <source>
        <dbReference type="Proteomes" id="UP001172728"/>
    </source>
</evidence>
<dbReference type="Pfam" id="PF13377">
    <property type="entry name" value="Peripla_BP_3"/>
    <property type="match status" value="1"/>
</dbReference>
<evidence type="ECO:0000259" key="4">
    <source>
        <dbReference type="PROSITE" id="PS50932"/>
    </source>
</evidence>
<keyword evidence="6" id="KW-1185">Reference proteome</keyword>
<dbReference type="PANTHER" id="PTHR30146:SF138">
    <property type="entry name" value="TRANSCRIPTIONAL REGULATORY PROTEIN"/>
    <property type="match status" value="1"/>
</dbReference>
<dbReference type="PROSITE" id="PS00356">
    <property type="entry name" value="HTH_LACI_1"/>
    <property type="match status" value="1"/>
</dbReference>